<reference evidence="1 2" key="1">
    <citation type="journal article" date="2016" name="Gene">
        <title>PacBio SMRT assembly of a complex multi-replicon genome reveals chlorocatechol degradative operon in a region of genome plasticity.</title>
        <authorList>
            <person name="Ricker N."/>
            <person name="Shen S.Y."/>
            <person name="Goordial J."/>
            <person name="Jin S."/>
            <person name="Fulthorpe R.R."/>
        </authorList>
    </citation>
    <scope>NUCLEOTIDE SEQUENCE [LARGE SCALE GENOMIC DNA]</scope>
    <source>
        <strain evidence="1 2">OLGA172</strain>
    </source>
</reference>
<gene>
    <name evidence="1" type="ORF">AYM40_10505</name>
</gene>
<dbReference type="RefSeq" id="WP_063496167.1">
    <property type="nucleotide sequence ID" value="NZ_CP014578.1"/>
</dbReference>
<dbReference type="AlphaFoldDB" id="A0A160FKG1"/>
<organism evidence="1 2">
    <name type="scientific">Paraburkholderia phytofirmans OLGA172</name>
    <dbReference type="NCBI Taxonomy" id="1417228"/>
    <lineage>
        <taxon>Bacteria</taxon>
        <taxon>Pseudomonadati</taxon>
        <taxon>Pseudomonadota</taxon>
        <taxon>Betaproteobacteria</taxon>
        <taxon>Burkholderiales</taxon>
        <taxon>Burkholderiaceae</taxon>
        <taxon>Paraburkholderia</taxon>
    </lineage>
</organism>
<evidence type="ECO:0000313" key="1">
    <source>
        <dbReference type="EMBL" id="ANB72744.1"/>
    </source>
</evidence>
<proteinExistence type="predicted"/>
<protein>
    <submittedName>
        <fullName evidence="1">Uncharacterized protein</fullName>
    </submittedName>
</protein>
<keyword evidence="2" id="KW-1185">Reference proteome</keyword>
<accession>A0A160FKG1</accession>
<dbReference type="Proteomes" id="UP000076852">
    <property type="component" value="Chromosome 1"/>
</dbReference>
<evidence type="ECO:0000313" key="2">
    <source>
        <dbReference type="Proteomes" id="UP000076852"/>
    </source>
</evidence>
<dbReference type="OrthoDB" id="9022952at2"/>
<name>A0A160FKG1_9BURK</name>
<dbReference type="EMBL" id="CP014578">
    <property type="protein sequence ID" value="ANB72744.1"/>
    <property type="molecule type" value="Genomic_DNA"/>
</dbReference>
<sequence>MAGRLFRTHKEAGELPHIATARKVAGIVATLTADRITCSMPDGGSLPNGLTAGLLGYFNGFSVAICSAWAVTDARVAHEAARFVATSIFPQTGGGFVEPLTGRAPAAGAFISGNTAGLADGERYVASGCSGAALLEMLAGDPATI</sequence>
<dbReference type="KEGG" id="buz:AYM40_10505"/>